<dbReference type="Pfam" id="PF12796">
    <property type="entry name" value="Ank_2"/>
    <property type="match status" value="2"/>
</dbReference>
<dbReference type="Gene3D" id="1.25.40.20">
    <property type="entry name" value="Ankyrin repeat-containing domain"/>
    <property type="match status" value="3"/>
</dbReference>
<name>A0AAE0IH74_9PEZI</name>
<comment type="caution">
    <text evidence="4">The sequence shown here is derived from an EMBL/GenBank/DDBJ whole genome shotgun (WGS) entry which is preliminary data.</text>
</comment>
<protein>
    <recommendedName>
        <fullName evidence="6">Ankyrin</fullName>
    </recommendedName>
</protein>
<sequence length="869" mass="95863">MASLRSASGYDEEYMAEHEKIPPEIQSNYHKALDSINMQHRNTVSNLLRWMTFGLRHLTEEELSCAIALAADPSVLGRRYLEGDLKHACFDVVGDGGIQAIIGTLLKATQTPSGATAFDLVHAVPQWLLDGMYSRSRAAPPSLLDEMYSSSRNAPPSFQAMRRSIHDPAYHIALAHEVFCNQCFSYLQGSVPSTSVINTPSHFDMIRSRVPFFSYAAENIFEHARLNPTHNARFFAEMAKTLDEPPGELIRDWFWHFKAALNEYRQQSLLQFACELGLEGLVSHLVPKVTQQFGEQNGASVLDTAAAAGVVPILKLLFAAHPRPADEAAGLYNVAIVELFEGYGYLDSETFLATLRHGSIRTMEFLAQLPSANLDWNSGGLLWATHTTVRMGAPPSVEWLNTHGHFNNFDWDGQQPIHIAAQEGHVQMLAYLLDKTSLKMDDTTKEGLTAICLACRRGHYGVVAAAVHRGATTRWEAAESVLRTALNDVIDAPDFSVSTLNNLVPEELARTQSATQPVGGMTLVDIFFGGIDAKDDQGRTLLHNLVLGGCRGTSNFAWTQGIVNLLDHGADSTIKDSSGKTILHSYIDSVLDHVAHKVIFPDITLTFGRDGLIKTLCSREPQLITVLDDRRSDLLSALNYEEGLKLYPNDAEYLLTRFPKTDLNAWLEHSATTSILLFLRARGRPDEESDGQEKVAVTELSLLGQSALACLREQEKDGTEATRAAVSGASYASMSPLGTIAVLKQLQTYSSPHEITYDDKTGLMLRAAETGNVDGLRYLIETCAMNIESTSPRPGRTPLLVAAKHGRLDAVEYLLGRGTNVNMLDWERKGALYLAAEVETSTWCIERHVIIQMLVEHGARITDSLFWPT</sequence>
<evidence type="ECO:0008006" key="6">
    <source>
        <dbReference type="Google" id="ProtNLM"/>
    </source>
</evidence>
<dbReference type="SUPFAM" id="SSF48403">
    <property type="entry name" value="Ankyrin repeat"/>
    <property type="match status" value="2"/>
</dbReference>
<evidence type="ECO:0000256" key="3">
    <source>
        <dbReference type="PROSITE-ProRule" id="PRU00023"/>
    </source>
</evidence>
<dbReference type="PROSITE" id="PS50088">
    <property type="entry name" value="ANK_REPEAT"/>
    <property type="match status" value="2"/>
</dbReference>
<dbReference type="EMBL" id="JAUEDM010000002">
    <property type="protein sequence ID" value="KAK3325031.1"/>
    <property type="molecule type" value="Genomic_DNA"/>
</dbReference>
<dbReference type="InterPro" id="IPR036770">
    <property type="entry name" value="Ankyrin_rpt-contain_sf"/>
</dbReference>
<evidence type="ECO:0000313" key="5">
    <source>
        <dbReference type="Proteomes" id="UP001283341"/>
    </source>
</evidence>
<dbReference type="SMART" id="SM00248">
    <property type="entry name" value="ANK"/>
    <property type="match status" value="7"/>
</dbReference>
<feature type="repeat" description="ANK" evidence="3">
    <location>
        <begin position="794"/>
        <end position="826"/>
    </location>
</feature>
<keyword evidence="5" id="KW-1185">Reference proteome</keyword>
<evidence type="ECO:0000256" key="2">
    <source>
        <dbReference type="ARBA" id="ARBA00023043"/>
    </source>
</evidence>
<keyword evidence="2 3" id="KW-0040">ANK repeat</keyword>
<keyword evidence="1" id="KW-0677">Repeat</keyword>
<evidence type="ECO:0000256" key="1">
    <source>
        <dbReference type="ARBA" id="ARBA00022737"/>
    </source>
</evidence>
<dbReference type="InterPro" id="IPR002110">
    <property type="entry name" value="Ankyrin_rpt"/>
</dbReference>
<accession>A0AAE0IH74</accession>
<dbReference type="Proteomes" id="UP001283341">
    <property type="component" value="Unassembled WGS sequence"/>
</dbReference>
<gene>
    <name evidence="4" type="ORF">B0H66DRAFT_529080</name>
</gene>
<dbReference type="PANTHER" id="PTHR24198:SF165">
    <property type="entry name" value="ANKYRIN REPEAT-CONTAINING PROTEIN-RELATED"/>
    <property type="match status" value="1"/>
</dbReference>
<proteinExistence type="predicted"/>
<organism evidence="4 5">
    <name type="scientific">Apodospora peruviana</name>
    <dbReference type="NCBI Taxonomy" id="516989"/>
    <lineage>
        <taxon>Eukaryota</taxon>
        <taxon>Fungi</taxon>
        <taxon>Dikarya</taxon>
        <taxon>Ascomycota</taxon>
        <taxon>Pezizomycotina</taxon>
        <taxon>Sordariomycetes</taxon>
        <taxon>Sordariomycetidae</taxon>
        <taxon>Sordariales</taxon>
        <taxon>Lasiosphaeriaceae</taxon>
        <taxon>Apodospora</taxon>
    </lineage>
</organism>
<dbReference type="PROSITE" id="PS50297">
    <property type="entry name" value="ANK_REP_REGION"/>
    <property type="match status" value="2"/>
</dbReference>
<evidence type="ECO:0000313" key="4">
    <source>
        <dbReference type="EMBL" id="KAK3325031.1"/>
    </source>
</evidence>
<reference evidence="4" key="1">
    <citation type="journal article" date="2023" name="Mol. Phylogenet. Evol.">
        <title>Genome-scale phylogeny and comparative genomics of the fungal order Sordariales.</title>
        <authorList>
            <person name="Hensen N."/>
            <person name="Bonometti L."/>
            <person name="Westerberg I."/>
            <person name="Brannstrom I.O."/>
            <person name="Guillou S."/>
            <person name="Cros-Aarteil S."/>
            <person name="Calhoun S."/>
            <person name="Haridas S."/>
            <person name="Kuo A."/>
            <person name="Mondo S."/>
            <person name="Pangilinan J."/>
            <person name="Riley R."/>
            <person name="LaButti K."/>
            <person name="Andreopoulos B."/>
            <person name="Lipzen A."/>
            <person name="Chen C."/>
            <person name="Yan M."/>
            <person name="Daum C."/>
            <person name="Ng V."/>
            <person name="Clum A."/>
            <person name="Steindorff A."/>
            <person name="Ohm R.A."/>
            <person name="Martin F."/>
            <person name="Silar P."/>
            <person name="Natvig D.O."/>
            <person name="Lalanne C."/>
            <person name="Gautier V."/>
            <person name="Ament-Velasquez S.L."/>
            <person name="Kruys A."/>
            <person name="Hutchinson M.I."/>
            <person name="Powell A.J."/>
            <person name="Barry K."/>
            <person name="Miller A.N."/>
            <person name="Grigoriev I.V."/>
            <person name="Debuchy R."/>
            <person name="Gladieux P."/>
            <person name="Hiltunen Thoren M."/>
            <person name="Johannesson H."/>
        </authorList>
    </citation>
    <scope>NUCLEOTIDE SEQUENCE</scope>
    <source>
        <strain evidence="4">CBS 118394</strain>
    </source>
</reference>
<reference evidence="4" key="2">
    <citation type="submission" date="2023-06" db="EMBL/GenBank/DDBJ databases">
        <authorList>
            <consortium name="Lawrence Berkeley National Laboratory"/>
            <person name="Haridas S."/>
            <person name="Hensen N."/>
            <person name="Bonometti L."/>
            <person name="Westerberg I."/>
            <person name="Brannstrom I.O."/>
            <person name="Guillou S."/>
            <person name="Cros-Aarteil S."/>
            <person name="Calhoun S."/>
            <person name="Kuo A."/>
            <person name="Mondo S."/>
            <person name="Pangilinan J."/>
            <person name="Riley R."/>
            <person name="Labutti K."/>
            <person name="Andreopoulos B."/>
            <person name="Lipzen A."/>
            <person name="Chen C."/>
            <person name="Yanf M."/>
            <person name="Daum C."/>
            <person name="Ng V."/>
            <person name="Clum A."/>
            <person name="Steindorff A."/>
            <person name="Ohm R."/>
            <person name="Martin F."/>
            <person name="Silar P."/>
            <person name="Natvig D."/>
            <person name="Lalanne C."/>
            <person name="Gautier V."/>
            <person name="Ament-Velasquez S.L."/>
            <person name="Kruys A."/>
            <person name="Hutchinson M.I."/>
            <person name="Powell A.J."/>
            <person name="Barry K."/>
            <person name="Miller A.N."/>
            <person name="Grigoriev I.V."/>
            <person name="Debuchy R."/>
            <person name="Gladieux P."/>
            <person name="Thoren M.H."/>
            <person name="Johannesson H."/>
        </authorList>
    </citation>
    <scope>NUCLEOTIDE SEQUENCE</scope>
    <source>
        <strain evidence="4">CBS 118394</strain>
    </source>
</reference>
<dbReference type="AlphaFoldDB" id="A0AAE0IH74"/>
<dbReference type="PANTHER" id="PTHR24198">
    <property type="entry name" value="ANKYRIN REPEAT AND PROTEIN KINASE DOMAIN-CONTAINING PROTEIN"/>
    <property type="match status" value="1"/>
</dbReference>
<feature type="repeat" description="ANK" evidence="3">
    <location>
        <begin position="412"/>
        <end position="435"/>
    </location>
</feature>